<evidence type="ECO:0000256" key="1">
    <source>
        <dbReference type="SAM" id="MobiDB-lite"/>
    </source>
</evidence>
<name>A0A4Q4T8E7_9PEZI</name>
<organism evidence="3 4">
    <name type="scientific">Monosporascus ibericus</name>
    <dbReference type="NCBI Taxonomy" id="155417"/>
    <lineage>
        <taxon>Eukaryota</taxon>
        <taxon>Fungi</taxon>
        <taxon>Dikarya</taxon>
        <taxon>Ascomycota</taxon>
        <taxon>Pezizomycotina</taxon>
        <taxon>Sordariomycetes</taxon>
        <taxon>Xylariomycetidae</taxon>
        <taxon>Xylariales</taxon>
        <taxon>Xylariales incertae sedis</taxon>
        <taxon>Monosporascus</taxon>
    </lineage>
</organism>
<evidence type="ECO:0000313" key="4">
    <source>
        <dbReference type="Proteomes" id="UP000293360"/>
    </source>
</evidence>
<dbReference type="InterPro" id="IPR059181">
    <property type="entry name" value="RWDD2A-B_C"/>
</dbReference>
<dbReference type="InterPro" id="IPR017359">
    <property type="entry name" value="Phi-like"/>
</dbReference>
<dbReference type="PANTHER" id="PTHR15955:SF10">
    <property type="entry name" value="DUF1115 DOMAIN PROTEIN (AFU_ORTHOLOGUE AFUA_5G14750)"/>
    <property type="match status" value="1"/>
</dbReference>
<dbReference type="STRING" id="155417.A0A4Q4T8E7"/>
<dbReference type="SUPFAM" id="SSF54495">
    <property type="entry name" value="UBC-like"/>
    <property type="match status" value="1"/>
</dbReference>
<dbReference type="Gene3D" id="3.10.110.10">
    <property type="entry name" value="Ubiquitin Conjugating Enzyme"/>
    <property type="match status" value="1"/>
</dbReference>
<evidence type="ECO:0000313" key="3">
    <source>
        <dbReference type="EMBL" id="RYP01247.1"/>
    </source>
</evidence>
<evidence type="ECO:0000259" key="2">
    <source>
        <dbReference type="Pfam" id="PF06544"/>
    </source>
</evidence>
<dbReference type="InterPro" id="IPR016135">
    <property type="entry name" value="UBQ-conjugating_enzyme/RWD"/>
</dbReference>
<dbReference type="Proteomes" id="UP000293360">
    <property type="component" value="Unassembled WGS sequence"/>
</dbReference>
<sequence length="303" mass="33304">MALPKDLLELQLGQIDLLMAMYPSENVVLLDESCRELLGTLRAWCDSSDETPPPPNIPPGLSFVLNVEVAEDQSSSAPRYLQLDVTLPLRCEGAETGINEPPNPKVRIRQPDWLSRAETSRLGADIPGSSGDMLALTEHIKEAASRHRTEKEASSSCSKPPTDGAPEDASLVRAWFYFPSISTRAKRDDLVRHAPAHGLTGFLLAGKPGVLCLEGAPRDVDAYMRFIRTESWGDIPPQHKKVSERYREPLRLAGVGRAFADMQEITDVLGARRGERANRGDMKALEAWLGERGLGEAFAKVLI</sequence>
<dbReference type="EMBL" id="QJNU01000365">
    <property type="protein sequence ID" value="RYP01247.1"/>
    <property type="molecule type" value="Genomic_DNA"/>
</dbReference>
<dbReference type="CDD" id="cd24163">
    <property type="entry name" value="RWDD2_C"/>
    <property type="match status" value="1"/>
</dbReference>
<proteinExistence type="predicted"/>
<protein>
    <recommendedName>
        <fullName evidence="2">Small nuclear ribonucleoprotein Prp3 C-terminal domain-containing protein</fullName>
    </recommendedName>
</protein>
<feature type="domain" description="Small nuclear ribonucleoprotein Prp3 C-terminal" evidence="2">
    <location>
        <begin position="174"/>
        <end position="245"/>
    </location>
</feature>
<dbReference type="OrthoDB" id="432412at2759"/>
<keyword evidence="4" id="KW-1185">Reference proteome</keyword>
<feature type="region of interest" description="Disordered" evidence="1">
    <location>
        <begin position="143"/>
        <end position="165"/>
    </location>
</feature>
<gene>
    <name evidence="3" type="ORF">DL764_006250</name>
</gene>
<feature type="compositionally biased region" description="Basic and acidic residues" evidence="1">
    <location>
        <begin position="143"/>
        <end position="153"/>
    </location>
</feature>
<dbReference type="AlphaFoldDB" id="A0A4Q4T8E7"/>
<dbReference type="PANTHER" id="PTHR15955">
    <property type="entry name" value="RWD DOMAIN CONTAINING PROTEIN 2"/>
    <property type="match status" value="1"/>
</dbReference>
<reference evidence="3 4" key="1">
    <citation type="submission" date="2018-06" db="EMBL/GenBank/DDBJ databases">
        <title>Complete Genomes of Monosporascus.</title>
        <authorList>
            <person name="Robinson A.J."/>
            <person name="Natvig D.O."/>
        </authorList>
    </citation>
    <scope>NUCLEOTIDE SEQUENCE [LARGE SCALE GENOMIC DNA]</scope>
    <source>
        <strain evidence="3 4">CBS 110550</strain>
    </source>
</reference>
<accession>A0A4Q4T8E7</accession>
<comment type="caution">
    <text evidence="3">The sequence shown here is derived from an EMBL/GenBank/DDBJ whole genome shotgun (WGS) entry which is preliminary data.</text>
</comment>
<dbReference type="Pfam" id="PF06544">
    <property type="entry name" value="Prp3_C"/>
    <property type="match status" value="1"/>
</dbReference>
<dbReference type="InterPro" id="IPR010541">
    <property type="entry name" value="Prp3_C"/>
</dbReference>
<dbReference type="PIRSF" id="PIRSF038021">
    <property type="entry name" value="UCP038021_RWDD2"/>
    <property type="match status" value="1"/>
</dbReference>